<dbReference type="Proteomes" id="UP000078542">
    <property type="component" value="Unassembled WGS sequence"/>
</dbReference>
<dbReference type="STRING" id="456900.A0A195CZ19"/>
<feature type="compositionally biased region" description="Basic residues" evidence="1">
    <location>
        <begin position="163"/>
        <end position="172"/>
    </location>
</feature>
<protein>
    <submittedName>
        <fullName evidence="2">Uncharacterized protein</fullName>
    </submittedName>
</protein>
<keyword evidence="3" id="KW-1185">Reference proteome</keyword>
<feature type="compositionally biased region" description="Polar residues" evidence="1">
    <location>
        <begin position="10"/>
        <end position="32"/>
    </location>
</feature>
<feature type="region of interest" description="Disordered" evidence="1">
    <location>
        <begin position="1"/>
        <end position="40"/>
    </location>
</feature>
<organism evidence="2 3">
    <name type="scientific">Cyphomyrmex costatus</name>
    <dbReference type="NCBI Taxonomy" id="456900"/>
    <lineage>
        <taxon>Eukaryota</taxon>
        <taxon>Metazoa</taxon>
        <taxon>Ecdysozoa</taxon>
        <taxon>Arthropoda</taxon>
        <taxon>Hexapoda</taxon>
        <taxon>Insecta</taxon>
        <taxon>Pterygota</taxon>
        <taxon>Neoptera</taxon>
        <taxon>Endopterygota</taxon>
        <taxon>Hymenoptera</taxon>
        <taxon>Apocrita</taxon>
        <taxon>Aculeata</taxon>
        <taxon>Formicoidea</taxon>
        <taxon>Formicidae</taxon>
        <taxon>Myrmicinae</taxon>
        <taxon>Cyphomyrmex</taxon>
    </lineage>
</organism>
<evidence type="ECO:0000313" key="2">
    <source>
        <dbReference type="EMBL" id="KYN05379.1"/>
    </source>
</evidence>
<evidence type="ECO:0000313" key="3">
    <source>
        <dbReference type="Proteomes" id="UP000078542"/>
    </source>
</evidence>
<feature type="compositionally biased region" description="Low complexity" evidence="1">
    <location>
        <begin position="291"/>
        <end position="302"/>
    </location>
</feature>
<accession>A0A195CZ19</accession>
<dbReference type="AlphaFoldDB" id="A0A195CZ19"/>
<proteinExistence type="predicted"/>
<feature type="region of interest" description="Disordered" evidence="1">
    <location>
        <begin position="290"/>
        <end position="338"/>
    </location>
</feature>
<name>A0A195CZ19_9HYME</name>
<feature type="compositionally biased region" description="Pro residues" evidence="1">
    <location>
        <begin position="326"/>
        <end position="336"/>
    </location>
</feature>
<feature type="region of interest" description="Disordered" evidence="1">
    <location>
        <begin position="140"/>
        <end position="183"/>
    </location>
</feature>
<reference evidence="2 3" key="1">
    <citation type="submission" date="2016-03" db="EMBL/GenBank/DDBJ databases">
        <title>Cyphomyrmex costatus WGS genome.</title>
        <authorList>
            <person name="Nygaard S."/>
            <person name="Hu H."/>
            <person name="Boomsma J."/>
            <person name="Zhang G."/>
        </authorList>
    </citation>
    <scope>NUCLEOTIDE SEQUENCE [LARGE SCALE GENOMIC DNA]</scope>
    <source>
        <strain evidence="2">MS0001</strain>
        <tissue evidence="2">Whole body</tissue>
    </source>
</reference>
<gene>
    <name evidence="2" type="ORF">ALC62_03664</name>
</gene>
<sequence>MKKRAYEPPSSESNTRGLPQESTVTRPSQEQFPSFEPMMTLSQPEAVSVSQFDGTPFVGGLADSMATNSAYARLSLGLVGRASSKEQQQLLTIPRPPPGTKSEHLAAYGRSTAPAELEQLNLLQSLQAAKNSQGILAISRRSGESDVRTTPMSAITPTVTPSKTKRSRKSKHPQQQEQPSATVAATTVTTTSVVAAAADQQQTAGMPAFPQYATASAATAADSISALKTAAVAVPPPAGSAFNFAASASGATAGHAPPFPYDKEATAAAAFAFLTDEFRNPGSYYNMALRQQQQQQQQQQSQPPMVPPTVTNASGQPTACNKLSNQPPPRNYPPPHSFLHSAAAAAAAQRSAAAAYVPPVSAYVTPHGPNLTVDQAAYQQYIHSLYALQPPPHHHRPSWL</sequence>
<feature type="compositionally biased region" description="Polar residues" evidence="1">
    <location>
        <begin position="309"/>
        <end position="325"/>
    </location>
</feature>
<dbReference type="EMBL" id="KQ977141">
    <property type="protein sequence ID" value="KYN05379.1"/>
    <property type="molecule type" value="Genomic_DNA"/>
</dbReference>
<feature type="compositionally biased region" description="Polar residues" evidence="1">
    <location>
        <begin position="148"/>
        <end position="161"/>
    </location>
</feature>
<evidence type="ECO:0000256" key="1">
    <source>
        <dbReference type="SAM" id="MobiDB-lite"/>
    </source>
</evidence>